<keyword evidence="2 7" id="KW-0813">Transport</keyword>
<dbReference type="GO" id="GO:0005886">
    <property type="term" value="C:plasma membrane"/>
    <property type="evidence" value="ECO:0007669"/>
    <property type="project" value="UniProtKB-SubCell"/>
</dbReference>
<feature type="domain" description="NADH-Ubiquinone oxidoreductase (complex I) chain 5 N-terminal" evidence="10">
    <location>
        <begin position="68"/>
        <end position="107"/>
    </location>
</feature>
<name>A0A5B8CUQ9_9PROT</name>
<feature type="transmembrane region" description="Helical" evidence="7">
    <location>
        <begin position="36"/>
        <end position="55"/>
    </location>
</feature>
<comment type="subunit">
    <text evidence="7">Forms a complex with DabA.</text>
</comment>
<feature type="transmembrane region" description="Helical" evidence="7">
    <location>
        <begin position="304"/>
        <end position="324"/>
    </location>
</feature>
<dbReference type="RefSeq" id="WP_140004366.1">
    <property type="nucleotide sequence ID" value="NZ_CP040946.1"/>
</dbReference>
<dbReference type="OrthoDB" id="9811798at2"/>
<comment type="function">
    <text evidence="7">Part of an energy-coupled inorganic carbon pump.</text>
</comment>
<evidence type="ECO:0000256" key="6">
    <source>
        <dbReference type="ARBA" id="ARBA00023136"/>
    </source>
</evidence>
<comment type="similarity">
    <text evidence="7">Belongs to the inorganic carbon transporter (TC 9.A.2) DabB family.</text>
</comment>
<feature type="transmembrane region" description="Helical" evidence="7">
    <location>
        <begin position="355"/>
        <end position="378"/>
    </location>
</feature>
<evidence type="ECO:0000259" key="9">
    <source>
        <dbReference type="Pfam" id="PF00361"/>
    </source>
</evidence>
<evidence type="ECO:0000256" key="3">
    <source>
        <dbReference type="ARBA" id="ARBA00022475"/>
    </source>
</evidence>
<gene>
    <name evidence="7" type="primary">dabB</name>
    <name evidence="11" type="ORF">FIU01_11265</name>
</gene>
<dbReference type="GO" id="GO:0003954">
    <property type="term" value="F:NADH dehydrogenase activity"/>
    <property type="evidence" value="ECO:0007669"/>
    <property type="project" value="TreeGrafter"/>
</dbReference>
<reference evidence="12" key="1">
    <citation type="journal article" date="2019" name="ISME J.">
        <title>Evolution in action: habitat transition from sediment to the pelagial leads to genome streamlining in Methylophilaceae.</title>
        <authorList>
            <person name="Salcher M."/>
            <person name="Schaefle D."/>
            <person name="Kaspar M."/>
            <person name="Neuenschwander S.M."/>
            <person name="Ghai R."/>
        </authorList>
    </citation>
    <scope>NUCLEOTIDE SEQUENCE [LARGE SCALE GENOMIC DNA]</scope>
    <source>
        <strain evidence="12">MMS-M-51</strain>
    </source>
</reference>
<dbReference type="PANTHER" id="PTHR42829:SF1">
    <property type="entry name" value="INORGANIC CARBON TRANSPORTER SUBUNIT DABB-RELATED"/>
    <property type="match status" value="1"/>
</dbReference>
<evidence type="ECO:0000256" key="8">
    <source>
        <dbReference type="RuleBase" id="RU000320"/>
    </source>
</evidence>
<protein>
    <recommendedName>
        <fullName evidence="7">Probable inorganic carbon transporter subunit DabB</fullName>
    </recommendedName>
</protein>
<evidence type="ECO:0000256" key="5">
    <source>
        <dbReference type="ARBA" id="ARBA00022989"/>
    </source>
</evidence>
<dbReference type="GO" id="GO:0015990">
    <property type="term" value="P:electron transport coupled proton transport"/>
    <property type="evidence" value="ECO:0007669"/>
    <property type="project" value="TreeGrafter"/>
</dbReference>
<keyword evidence="5 7" id="KW-1133">Transmembrane helix</keyword>
<feature type="transmembrane region" description="Helical" evidence="7">
    <location>
        <begin position="449"/>
        <end position="470"/>
    </location>
</feature>
<feature type="transmembrane region" description="Helical" evidence="7">
    <location>
        <begin position="75"/>
        <end position="95"/>
    </location>
</feature>
<feature type="transmembrane region" description="Helical" evidence="7">
    <location>
        <begin position="269"/>
        <end position="292"/>
    </location>
</feature>
<feature type="domain" description="NADH:quinone oxidoreductase/Mrp antiporter transmembrane" evidence="9">
    <location>
        <begin position="124"/>
        <end position="395"/>
    </location>
</feature>
<dbReference type="AlphaFoldDB" id="A0A5B8CUQ9"/>
<feature type="transmembrane region" description="Helical" evidence="7">
    <location>
        <begin position="240"/>
        <end position="262"/>
    </location>
</feature>
<feature type="transmembrane region" description="Helical" evidence="7">
    <location>
        <begin position="107"/>
        <end position="134"/>
    </location>
</feature>
<evidence type="ECO:0000256" key="7">
    <source>
        <dbReference type="HAMAP-Rule" id="MF_00862"/>
    </source>
</evidence>
<keyword evidence="4 7" id="KW-0812">Transmembrane</keyword>
<dbReference type="GO" id="GO:0008137">
    <property type="term" value="F:NADH dehydrogenase (ubiquinone) activity"/>
    <property type="evidence" value="ECO:0007669"/>
    <property type="project" value="InterPro"/>
</dbReference>
<evidence type="ECO:0000313" key="12">
    <source>
        <dbReference type="Proteomes" id="UP000311008"/>
    </source>
</evidence>
<sequence length="511" mass="55520">MDAVSLFVCAPIAVMLLTAIAVSLMRGADAQRWKLCNEASGLALLLTLFSGLLVLTQPSQSFQVLSAAGLYVSPLQAVIAVLVQGVGLVVARFSSRYLEGEPHQRQYIVALSMVLACVHLLLIADHWLILILSWSGVGVFLKRMLCFYAERPFAQLASHKKTVADILADDVLLLAALLSWVSVGSGSMSALLANVSAHGHTQLTEICAVLLVIAVVLRTALLPVHGWLIQVMEAPTPVSALLHAGVVNLSGYLLIRFSALFADSTIANTLLLAIGLITCVFAALVMFTRISIKVRLAWSTVAQMGFMIVECALGLYTFAALHLIGHSIYKAYAFLSAAEIVADTRVAQIAGRQAFAALSFYLAPLLSLTIVLAIQALFATPPWPLWWSLVLAFAWAPVLWWRSSTSDLSPSLRWQGLLSGSLLTGLLTLVSAGFHHIPLGTIDQPRSEYAVAVVIAMGALYLFSVLIHTVPQRLNRLHRWIYAGLYLDAFYTRCVLRLWPVSWGKSTHANR</sequence>
<dbReference type="InterPro" id="IPR001750">
    <property type="entry name" value="ND/Mrp_TM"/>
</dbReference>
<feature type="transmembrane region" description="Helical" evidence="7">
    <location>
        <begin position="6"/>
        <end position="24"/>
    </location>
</feature>
<dbReference type="EMBL" id="CP040946">
    <property type="protein sequence ID" value="QDC45041.1"/>
    <property type="molecule type" value="Genomic_DNA"/>
</dbReference>
<feature type="transmembrane region" description="Helical" evidence="7">
    <location>
        <begin position="414"/>
        <end position="437"/>
    </location>
</feature>
<feature type="transmembrane region" description="Helical" evidence="7">
    <location>
        <begin position="171"/>
        <end position="194"/>
    </location>
</feature>
<evidence type="ECO:0000256" key="1">
    <source>
        <dbReference type="ARBA" id="ARBA00004127"/>
    </source>
</evidence>
<dbReference type="InterPro" id="IPR046396">
    <property type="entry name" value="Transporter_DabB"/>
</dbReference>
<dbReference type="KEGG" id="mmec:FIU01_11265"/>
<keyword evidence="12" id="KW-1185">Reference proteome</keyword>
<evidence type="ECO:0000256" key="4">
    <source>
        <dbReference type="ARBA" id="ARBA00022692"/>
    </source>
</evidence>
<evidence type="ECO:0000259" key="10">
    <source>
        <dbReference type="Pfam" id="PF00662"/>
    </source>
</evidence>
<accession>A0A5B8CUQ9</accession>
<comment type="subcellular location">
    <subcellularLocation>
        <location evidence="7">Cell membrane</location>
        <topology evidence="7">Multi-pass membrane protein</topology>
    </subcellularLocation>
    <subcellularLocation>
        <location evidence="1">Endomembrane system</location>
        <topology evidence="1">Multi-pass membrane protein</topology>
    </subcellularLocation>
    <subcellularLocation>
        <location evidence="8">Membrane</location>
        <topology evidence="8">Multi-pass membrane protein</topology>
    </subcellularLocation>
</comment>
<keyword evidence="3 7" id="KW-1003">Cell membrane</keyword>
<dbReference type="InterPro" id="IPR003945">
    <property type="entry name" value="NU5C-like"/>
</dbReference>
<dbReference type="Pfam" id="PF00662">
    <property type="entry name" value="Proton_antipo_N"/>
    <property type="match status" value="1"/>
</dbReference>
<dbReference type="Pfam" id="PF00361">
    <property type="entry name" value="Proton_antipo_M"/>
    <property type="match status" value="1"/>
</dbReference>
<dbReference type="GO" id="GO:0012505">
    <property type="term" value="C:endomembrane system"/>
    <property type="evidence" value="ECO:0007669"/>
    <property type="project" value="UniProtKB-SubCell"/>
</dbReference>
<dbReference type="PRINTS" id="PR01434">
    <property type="entry name" value="NADHDHGNASE5"/>
</dbReference>
<feature type="transmembrane region" description="Helical" evidence="7">
    <location>
        <begin position="206"/>
        <end position="228"/>
    </location>
</feature>
<feature type="transmembrane region" description="Helical" evidence="7">
    <location>
        <begin position="384"/>
        <end position="402"/>
    </location>
</feature>
<proteinExistence type="inferred from homology"/>
<evidence type="ECO:0000313" key="11">
    <source>
        <dbReference type="EMBL" id="QDC45041.1"/>
    </source>
</evidence>
<dbReference type="InterPro" id="IPR001516">
    <property type="entry name" value="Proton_antipo_N"/>
</dbReference>
<dbReference type="NCBIfam" id="NF006029">
    <property type="entry name" value="PRK08168.1"/>
    <property type="match status" value="1"/>
</dbReference>
<dbReference type="HAMAP" id="MF_00862">
    <property type="entry name" value="DabB"/>
    <property type="match status" value="1"/>
</dbReference>
<organism evidence="11 12">
    <name type="scientific">Methylophilus medardicus</name>
    <dbReference type="NCBI Taxonomy" id="2588534"/>
    <lineage>
        <taxon>Bacteria</taxon>
        <taxon>Pseudomonadati</taxon>
        <taxon>Pseudomonadota</taxon>
        <taxon>Betaproteobacteria</taxon>
        <taxon>Nitrosomonadales</taxon>
        <taxon>Methylophilaceae</taxon>
        <taxon>Methylophilus</taxon>
    </lineage>
</organism>
<dbReference type="GO" id="GO:0042773">
    <property type="term" value="P:ATP synthesis coupled electron transport"/>
    <property type="evidence" value="ECO:0007669"/>
    <property type="project" value="InterPro"/>
</dbReference>
<keyword evidence="6 7" id="KW-0472">Membrane</keyword>
<dbReference type="PANTHER" id="PTHR42829">
    <property type="entry name" value="NADH-UBIQUINONE OXIDOREDUCTASE CHAIN 5"/>
    <property type="match status" value="1"/>
</dbReference>
<evidence type="ECO:0000256" key="2">
    <source>
        <dbReference type="ARBA" id="ARBA00022448"/>
    </source>
</evidence>
<dbReference type="Proteomes" id="UP000311008">
    <property type="component" value="Chromosome"/>
</dbReference>